<evidence type="ECO:0000313" key="3">
    <source>
        <dbReference type="Proteomes" id="UP000192940"/>
    </source>
</evidence>
<protein>
    <recommendedName>
        <fullName evidence="4">Lipoprotein</fullName>
    </recommendedName>
</protein>
<dbReference type="Proteomes" id="UP000192940">
    <property type="component" value="Chromosome I"/>
</dbReference>
<dbReference type="STRING" id="1313296.SAMN05661091_3575"/>
<reference evidence="2 3" key="1">
    <citation type="submission" date="2017-04" db="EMBL/GenBank/DDBJ databases">
        <authorList>
            <person name="Afonso C.L."/>
            <person name="Miller P.J."/>
            <person name="Scott M.A."/>
            <person name="Spackman E."/>
            <person name="Goraichik I."/>
            <person name="Dimitrov K.M."/>
            <person name="Suarez D.L."/>
            <person name="Swayne D.E."/>
        </authorList>
    </citation>
    <scope>NUCLEOTIDE SEQUENCE [LARGE SCALE GENOMIC DNA]</scope>
    <source>
        <strain evidence="2 3">N3/975</strain>
    </source>
</reference>
<keyword evidence="3" id="KW-1185">Reference proteome</keyword>
<accession>A0A1X7HHX8</accession>
<proteinExistence type="predicted"/>
<evidence type="ECO:0000313" key="2">
    <source>
        <dbReference type="EMBL" id="SMF86978.1"/>
    </source>
</evidence>
<dbReference type="AlphaFoldDB" id="A0A1X7HHX8"/>
<dbReference type="RefSeq" id="WP_208914408.1">
    <property type="nucleotide sequence ID" value="NZ_LT840184.1"/>
</dbReference>
<feature type="chain" id="PRO_5039058921" description="Lipoprotein" evidence="1">
    <location>
        <begin position="19"/>
        <end position="202"/>
    </location>
</feature>
<dbReference type="EMBL" id="LT840184">
    <property type="protein sequence ID" value="SMF86978.1"/>
    <property type="molecule type" value="Genomic_DNA"/>
</dbReference>
<feature type="signal peptide" evidence="1">
    <location>
        <begin position="1"/>
        <end position="18"/>
    </location>
</feature>
<evidence type="ECO:0008006" key="4">
    <source>
        <dbReference type="Google" id="ProtNLM"/>
    </source>
</evidence>
<name>A0A1X7HHX8_9BACL</name>
<keyword evidence="1" id="KW-0732">Signal</keyword>
<sequence>MKKLLVMCMILSFMIGCGNETDGTQTQSIENKVDAAFIPSEAGGSSAATDDFVDISSSEWGEYIKVVREYLHLRTKAVLEKDINVLWKQFPQLAHHMDRKTGINVEQDELDHLKSFKLLDANYNEESNDRIQVKKLGSNKAVVLVHTEITYLLDNYDISGGELLISLHVQRNHESDPWTVVKTDEYTLPGYKEWVKNKQSKS</sequence>
<organism evidence="2 3">
    <name type="scientific">Paenibacillus uliginis N3/975</name>
    <dbReference type="NCBI Taxonomy" id="1313296"/>
    <lineage>
        <taxon>Bacteria</taxon>
        <taxon>Bacillati</taxon>
        <taxon>Bacillota</taxon>
        <taxon>Bacilli</taxon>
        <taxon>Bacillales</taxon>
        <taxon>Paenibacillaceae</taxon>
        <taxon>Paenibacillus</taxon>
    </lineage>
</organism>
<evidence type="ECO:0000256" key="1">
    <source>
        <dbReference type="SAM" id="SignalP"/>
    </source>
</evidence>
<gene>
    <name evidence="2" type="ORF">SAMN05661091_3575</name>
</gene>
<dbReference type="PROSITE" id="PS51257">
    <property type="entry name" value="PROKAR_LIPOPROTEIN"/>
    <property type="match status" value="1"/>
</dbReference>